<evidence type="ECO:0000313" key="1">
    <source>
        <dbReference type="EMBL" id="TDH60844.1"/>
    </source>
</evidence>
<dbReference type="RefSeq" id="WP_133290322.1">
    <property type="nucleotide sequence ID" value="NZ_SMSJ01000030.1"/>
</dbReference>
<accession>A0A4R5QCK0</accession>
<keyword evidence="2" id="KW-1185">Reference proteome</keyword>
<organism evidence="1 2">
    <name type="scientific">Dankookia rubra</name>
    <dbReference type="NCBI Taxonomy" id="1442381"/>
    <lineage>
        <taxon>Bacteria</taxon>
        <taxon>Pseudomonadati</taxon>
        <taxon>Pseudomonadota</taxon>
        <taxon>Alphaproteobacteria</taxon>
        <taxon>Acetobacterales</taxon>
        <taxon>Roseomonadaceae</taxon>
        <taxon>Dankookia</taxon>
    </lineage>
</organism>
<dbReference type="OrthoDB" id="5729110at2"/>
<dbReference type="AlphaFoldDB" id="A0A4R5QCK0"/>
<sequence length="114" mass="12494">MRLPTLTMRSRVVLLLLGFGLVPAMLLGGAFLAERGDLHRTAMDRLADAAASLGDTIDRNLFERYGDVQAFGLNTVAHEPANWRRPGADNPLVRAIDEYVALYGVYKLAVLVDP</sequence>
<reference evidence="1 2" key="1">
    <citation type="journal article" date="2016" name="J. Microbiol.">
        <title>Dankookia rubra gen. nov., sp. nov., an alphaproteobacterium isolated from sediment of a shallow stream.</title>
        <authorList>
            <person name="Kim W.H."/>
            <person name="Kim D.H."/>
            <person name="Kang K."/>
            <person name="Ahn T.Y."/>
        </authorList>
    </citation>
    <scope>NUCLEOTIDE SEQUENCE [LARGE SCALE GENOMIC DNA]</scope>
    <source>
        <strain evidence="1 2">JCM30602</strain>
    </source>
</reference>
<evidence type="ECO:0008006" key="3">
    <source>
        <dbReference type="Google" id="ProtNLM"/>
    </source>
</evidence>
<dbReference type="EMBL" id="SMSJ01000030">
    <property type="protein sequence ID" value="TDH60844.1"/>
    <property type="molecule type" value="Genomic_DNA"/>
</dbReference>
<dbReference type="Proteomes" id="UP000295096">
    <property type="component" value="Unassembled WGS sequence"/>
</dbReference>
<evidence type="ECO:0000313" key="2">
    <source>
        <dbReference type="Proteomes" id="UP000295096"/>
    </source>
</evidence>
<comment type="caution">
    <text evidence="1">The sequence shown here is derived from an EMBL/GenBank/DDBJ whole genome shotgun (WGS) entry which is preliminary data.</text>
</comment>
<gene>
    <name evidence="1" type="ORF">E2C06_19675</name>
</gene>
<name>A0A4R5QCK0_9PROT</name>
<protein>
    <recommendedName>
        <fullName evidence="3">Histidine kinase</fullName>
    </recommendedName>
</protein>
<proteinExistence type="predicted"/>